<dbReference type="AlphaFoldDB" id="A0A8J3CAV6"/>
<evidence type="ECO:0000256" key="3">
    <source>
        <dbReference type="SAM" id="SignalP"/>
    </source>
</evidence>
<keyword evidence="2" id="KW-0812">Transmembrane</keyword>
<feature type="region of interest" description="Disordered" evidence="1">
    <location>
        <begin position="153"/>
        <end position="219"/>
    </location>
</feature>
<feature type="compositionally biased region" description="Basic and acidic residues" evidence="1">
    <location>
        <begin position="161"/>
        <end position="171"/>
    </location>
</feature>
<feature type="signal peptide" evidence="3">
    <location>
        <begin position="1"/>
        <end position="36"/>
    </location>
</feature>
<protein>
    <submittedName>
        <fullName evidence="4">Uncharacterized protein</fullName>
    </submittedName>
</protein>
<dbReference type="Proteomes" id="UP000637578">
    <property type="component" value="Unassembled WGS sequence"/>
</dbReference>
<dbReference type="EMBL" id="BMMK01000021">
    <property type="protein sequence ID" value="GGM67010.1"/>
    <property type="molecule type" value="Genomic_DNA"/>
</dbReference>
<keyword evidence="2" id="KW-1133">Transmembrane helix</keyword>
<evidence type="ECO:0000256" key="2">
    <source>
        <dbReference type="SAM" id="Phobius"/>
    </source>
</evidence>
<feature type="compositionally biased region" description="Low complexity" evidence="1">
    <location>
        <begin position="177"/>
        <end position="189"/>
    </location>
</feature>
<dbReference type="RefSeq" id="WP_189060097.1">
    <property type="nucleotide sequence ID" value="NZ_BMMK01000021.1"/>
</dbReference>
<keyword evidence="5" id="KW-1185">Reference proteome</keyword>
<sequence>MTLGRTGRLARVSAAATLAAALGAAGALAGAGAATAAEPVVVGDCAASVGGEAGQPVSLAPGAIAGPVVEVVRAVPGGLLLADPAERNIRELPPIPLGTVPAGGGTIGGRQIAAAVVAELRKIPLLGPIMDEVARRVTDRLTTTCGITVRASNAAAAPVQDEARAVAERARPGGGTRPAPRQPADGQPAQPQPQQPPGQEPAVRQGAGPTHEVVGGGHKPRNFDLFRLAGWGWYDFGRVPFYDYSRLPFATPGGWAPSPGLRYGGRGGEYPPEFGFFGGPQAADNSVTHAGRAEALPPARTNRVGAGAVLAVLALATVTAGLVRAWALRRATR</sequence>
<gene>
    <name evidence="4" type="ORF">GCM10012275_41870</name>
</gene>
<proteinExistence type="predicted"/>
<comment type="caution">
    <text evidence="4">The sequence shown here is derived from an EMBL/GenBank/DDBJ whole genome shotgun (WGS) entry which is preliminary data.</text>
</comment>
<evidence type="ECO:0000313" key="5">
    <source>
        <dbReference type="Proteomes" id="UP000637578"/>
    </source>
</evidence>
<reference evidence="4" key="1">
    <citation type="journal article" date="2014" name="Int. J. Syst. Evol. Microbiol.">
        <title>Complete genome sequence of Corynebacterium casei LMG S-19264T (=DSM 44701T), isolated from a smear-ripened cheese.</title>
        <authorList>
            <consortium name="US DOE Joint Genome Institute (JGI-PGF)"/>
            <person name="Walter F."/>
            <person name="Albersmeier A."/>
            <person name="Kalinowski J."/>
            <person name="Ruckert C."/>
        </authorList>
    </citation>
    <scope>NUCLEOTIDE SEQUENCE</scope>
    <source>
        <strain evidence="4">CGMCC 4.5737</strain>
    </source>
</reference>
<feature type="transmembrane region" description="Helical" evidence="2">
    <location>
        <begin position="304"/>
        <end position="327"/>
    </location>
</feature>
<keyword evidence="2" id="KW-0472">Membrane</keyword>
<accession>A0A8J3CAV6</accession>
<feature type="compositionally biased region" description="Pro residues" evidence="1">
    <location>
        <begin position="190"/>
        <end position="199"/>
    </location>
</feature>
<keyword evidence="3" id="KW-0732">Signal</keyword>
<name>A0A8J3CAV6_9PSEU</name>
<evidence type="ECO:0000313" key="4">
    <source>
        <dbReference type="EMBL" id="GGM67010.1"/>
    </source>
</evidence>
<evidence type="ECO:0000256" key="1">
    <source>
        <dbReference type="SAM" id="MobiDB-lite"/>
    </source>
</evidence>
<reference evidence="4" key="2">
    <citation type="submission" date="2020-09" db="EMBL/GenBank/DDBJ databases">
        <authorList>
            <person name="Sun Q."/>
            <person name="Zhou Y."/>
        </authorList>
    </citation>
    <scope>NUCLEOTIDE SEQUENCE</scope>
    <source>
        <strain evidence="4">CGMCC 4.5737</strain>
    </source>
</reference>
<organism evidence="4 5">
    <name type="scientific">Longimycelium tulufanense</name>
    <dbReference type="NCBI Taxonomy" id="907463"/>
    <lineage>
        <taxon>Bacteria</taxon>
        <taxon>Bacillati</taxon>
        <taxon>Actinomycetota</taxon>
        <taxon>Actinomycetes</taxon>
        <taxon>Pseudonocardiales</taxon>
        <taxon>Pseudonocardiaceae</taxon>
        <taxon>Longimycelium</taxon>
    </lineage>
</organism>
<feature type="chain" id="PRO_5035324575" evidence="3">
    <location>
        <begin position="37"/>
        <end position="333"/>
    </location>
</feature>